<dbReference type="Proteomes" id="UP000476176">
    <property type="component" value="Unassembled WGS sequence"/>
</dbReference>
<organism evidence="2 4">
    <name type="scientific">Phytophthora fragariae</name>
    <dbReference type="NCBI Taxonomy" id="53985"/>
    <lineage>
        <taxon>Eukaryota</taxon>
        <taxon>Sar</taxon>
        <taxon>Stramenopiles</taxon>
        <taxon>Oomycota</taxon>
        <taxon>Peronosporomycetes</taxon>
        <taxon>Peronosporales</taxon>
        <taxon>Peronosporaceae</taxon>
        <taxon>Phytophthora</taxon>
    </lineage>
</organism>
<gene>
    <name evidence="3" type="ORF">PF004_g5258</name>
    <name evidence="2" type="ORF">PF011_g5316</name>
</gene>
<evidence type="ECO:0000313" key="3">
    <source>
        <dbReference type="EMBL" id="KAE9245370.1"/>
    </source>
</evidence>
<proteinExistence type="predicted"/>
<evidence type="ECO:0000256" key="1">
    <source>
        <dbReference type="SAM" id="MobiDB-lite"/>
    </source>
</evidence>
<dbReference type="EMBL" id="QXFW01000206">
    <property type="protein sequence ID" value="KAE9020641.1"/>
    <property type="molecule type" value="Genomic_DNA"/>
</dbReference>
<evidence type="ECO:0000313" key="5">
    <source>
        <dbReference type="Proteomes" id="UP000476176"/>
    </source>
</evidence>
<sequence>MAYLRRQVPRGGGLLRRHISDLCSADQLPHRILPLRATNGEEYNQRQNRLIAIGREKQKKWRLAQERERERRRLRQRMSLDDRADGDSSCEEDILTQL</sequence>
<feature type="compositionally biased region" description="Acidic residues" evidence="1">
    <location>
        <begin position="88"/>
        <end position="98"/>
    </location>
</feature>
<dbReference type="AlphaFoldDB" id="A0A6A3LM86"/>
<evidence type="ECO:0000313" key="4">
    <source>
        <dbReference type="Proteomes" id="UP000460718"/>
    </source>
</evidence>
<name>A0A6A3LM86_9STRA</name>
<reference evidence="4 5" key="1">
    <citation type="submission" date="2018-09" db="EMBL/GenBank/DDBJ databases">
        <title>Genomic investigation of the strawberry pathogen Phytophthora fragariae indicates pathogenicity is determined by transcriptional variation in three key races.</title>
        <authorList>
            <person name="Adams T.M."/>
            <person name="Armitage A.D."/>
            <person name="Sobczyk M.K."/>
            <person name="Bates H.J."/>
            <person name="Dunwell J.M."/>
            <person name="Nellist C.F."/>
            <person name="Harrison R.J."/>
        </authorList>
    </citation>
    <scope>NUCLEOTIDE SEQUENCE [LARGE SCALE GENOMIC DNA]</scope>
    <source>
        <strain evidence="3 5">BC-23</strain>
        <strain evidence="2 4">SCRP245</strain>
    </source>
</reference>
<accession>A0A6A3LM86</accession>
<dbReference type="EMBL" id="QXGC01000194">
    <property type="protein sequence ID" value="KAE9245370.1"/>
    <property type="molecule type" value="Genomic_DNA"/>
</dbReference>
<comment type="caution">
    <text evidence="2">The sequence shown here is derived from an EMBL/GenBank/DDBJ whole genome shotgun (WGS) entry which is preliminary data.</text>
</comment>
<protein>
    <submittedName>
        <fullName evidence="2">Uncharacterized protein</fullName>
    </submittedName>
</protein>
<evidence type="ECO:0000313" key="2">
    <source>
        <dbReference type="EMBL" id="KAE9020641.1"/>
    </source>
</evidence>
<dbReference type="Proteomes" id="UP000460718">
    <property type="component" value="Unassembled WGS sequence"/>
</dbReference>
<feature type="region of interest" description="Disordered" evidence="1">
    <location>
        <begin position="79"/>
        <end position="98"/>
    </location>
</feature>